<accession>A0AAV3QTT5</accession>
<comment type="caution">
    <text evidence="2">The sequence shown here is derived from an EMBL/GenBank/DDBJ whole genome shotgun (WGS) entry which is preliminary data.</text>
</comment>
<evidence type="ECO:0000313" key="2">
    <source>
        <dbReference type="EMBL" id="GAA0167512.1"/>
    </source>
</evidence>
<feature type="region of interest" description="Disordered" evidence="1">
    <location>
        <begin position="35"/>
        <end position="96"/>
    </location>
</feature>
<keyword evidence="3" id="KW-1185">Reference proteome</keyword>
<proteinExistence type="predicted"/>
<dbReference type="AlphaFoldDB" id="A0AAV3QTT5"/>
<dbReference type="Proteomes" id="UP001454036">
    <property type="component" value="Unassembled WGS sequence"/>
</dbReference>
<organism evidence="2 3">
    <name type="scientific">Lithospermum erythrorhizon</name>
    <name type="common">Purple gromwell</name>
    <name type="synonym">Lithospermum officinale var. erythrorhizon</name>
    <dbReference type="NCBI Taxonomy" id="34254"/>
    <lineage>
        <taxon>Eukaryota</taxon>
        <taxon>Viridiplantae</taxon>
        <taxon>Streptophyta</taxon>
        <taxon>Embryophyta</taxon>
        <taxon>Tracheophyta</taxon>
        <taxon>Spermatophyta</taxon>
        <taxon>Magnoliopsida</taxon>
        <taxon>eudicotyledons</taxon>
        <taxon>Gunneridae</taxon>
        <taxon>Pentapetalae</taxon>
        <taxon>asterids</taxon>
        <taxon>lamiids</taxon>
        <taxon>Boraginales</taxon>
        <taxon>Boraginaceae</taxon>
        <taxon>Boraginoideae</taxon>
        <taxon>Lithospermeae</taxon>
        <taxon>Lithospermum</taxon>
    </lineage>
</organism>
<dbReference type="PANTHER" id="PTHR33564">
    <property type="entry name" value="TRANSMEMBRANE PROTEIN"/>
    <property type="match status" value="1"/>
</dbReference>
<name>A0AAV3QTT5_LITER</name>
<evidence type="ECO:0000313" key="3">
    <source>
        <dbReference type="Proteomes" id="UP001454036"/>
    </source>
</evidence>
<reference evidence="2 3" key="1">
    <citation type="submission" date="2024-01" db="EMBL/GenBank/DDBJ databases">
        <title>The complete chloroplast genome sequence of Lithospermum erythrorhizon: insights into the phylogenetic relationship among Boraginaceae species and the maternal lineages of purple gromwells.</title>
        <authorList>
            <person name="Okada T."/>
            <person name="Watanabe K."/>
        </authorList>
    </citation>
    <scope>NUCLEOTIDE SEQUENCE [LARGE SCALE GENOMIC DNA]</scope>
</reference>
<protein>
    <submittedName>
        <fullName evidence="2">Uncharacterized protein</fullName>
    </submittedName>
</protein>
<gene>
    <name evidence="2" type="ORF">LIER_22431</name>
</gene>
<feature type="compositionally biased region" description="Basic residues" evidence="1">
    <location>
        <begin position="66"/>
        <end position="75"/>
    </location>
</feature>
<feature type="compositionally biased region" description="Basic and acidic residues" evidence="1">
    <location>
        <begin position="76"/>
        <end position="93"/>
    </location>
</feature>
<dbReference type="EMBL" id="BAABME010006125">
    <property type="protein sequence ID" value="GAA0167512.1"/>
    <property type="molecule type" value="Genomic_DNA"/>
</dbReference>
<sequence>MSSMLSSQCLVLATAMAVSAGTLIILDHLWQKSPLNTNSALPRNQDSQPIHQTLPKSCFSSGSKKRDTKKKKKKVKFADDVKDSSGNGEEYRKEHNKVRMIQKSGCGNEIIDFPGMQANRKALYDGMLKARFQRMELSF</sequence>
<dbReference type="PANTHER" id="PTHR33564:SF15">
    <property type="entry name" value="PROTEIN, PUTATIVE-RELATED"/>
    <property type="match status" value="1"/>
</dbReference>
<evidence type="ECO:0000256" key="1">
    <source>
        <dbReference type="SAM" id="MobiDB-lite"/>
    </source>
</evidence>
<feature type="compositionally biased region" description="Polar residues" evidence="1">
    <location>
        <begin position="35"/>
        <end position="59"/>
    </location>
</feature>